<keyword evidence="3" id="KW-0812">Transmembrane</keyword>
<proteinExistence type="predicted"/>
<evidence type="ECO:0000313" key="4">
    <source>
        <dbReference type="EMBL" id="SEK90138.1"/>
    </source>
</evidence>
<keyword evidence="3" id="KW-0472">Membrane</keyword>
<dbReference type="AlphaFoldDB" id="A0A1H7KTP3"/>
<dbReference type="Proteomes" id="UP000199081">
    <property type="component" value="Unassembled WGS sequence"/>
</dbReference>
<evidence type="ECO:0000256" key="3">
    <source>
        <dbReference type="SAM" id="Phobius"/>
    </source>
</evidence>
<organism evidence="4 5">
    <name type="scientific">Alkalibacterium pelagium</name>
    <dbReference type="NCBI Taxonomy" id="426702"/>
    <lineage>
        <taxon>Bacteria</taxon>
        <taxon>Bacillati</taxon>
        <taxon>Bacillota</taxon>
        <taxon>Bacilli</taxon>
        <taxon>Lactobacillales</taxon>
        <taxon>Carnobacteriaceae</taxon>
        <taxon>Alkalibacterium</taxon>
    </lineage>
</organism>
<keyword evidence="2" id="KW-0178">Competence</keyword>
<dbReference type="GO" id="GO:0030420">
    <property type="term" value="P:establishment of competence for transformation"/>
    <property type="evidence" value="ECO:0007669"/>
    <property type="project" value="UniProtKB-KW"/>
</dbReference>
<name>A0A1H7KTP3_9LACT</name>
<protein>
    <recommendedName>
        <fullName evidence="6">Prepilin-type N-terminal cleavage/methylation domain-containing protein</fullName>
    </recommendedName>
</protein>
<reference evidence="5" key="1">
    <citation type="submission" date="2016-10" db="EMBL/GenBank/DDBJ databases">
        <authorList>
            <person name="Varghese N."/>
            <person name="Submissions S."/>
        </authorList>
    </citation>
    <scope>NUCLEOTIDE SEQUENCE [LARGE SCALE GENOMIC DNA]</scope>
    <source>
        <strain evidence="5">DSM 19183</strain>
    </source>
</reference>
<dbReference type="EMBL" id="FNZU01000008">
    <property type="protein sequence ID" value="SEK90138.1"/>
    <property type="molecule type" value="Genomic_DNA"/>
</dbReference>
<dbReference type="RefSeq" id="WP_091481011.1">
    <property type="nucleotide sequence ID" value="NZ_BJYC01000009.1"/>
</dbReference>
<dbReference type="Pfam" id="PF07963">
    <property type="entry name" value="N_methyl"/>
    <property type="match status" value="1"/>
</dbReference>
<feature type="transmembrane region" description="Helical" evidence="3">
    <location>
        <begin position="12"/>
        <end position="36"/>
    </location>
</feature>
<evidence type="ECO:0000256" key="1">
    <source>
        <dbReference type="ARBA" id="ARBA00004241"/>
    </source>
</evidence>
<dbReference type="GO" id="GO:0009986">
    <property type="term" value="C:cell surface"/>
    <property type="evidence" value="ECO:0007669"/>
    <property type="project" value="UniProtKB-SubCell"/>
</dbReference>
<dbReference type="STRING" id="426702.SAMN04488099_10840"/>
<evidence type="ECO:0000256" key="2">
    <source>
        <dbReference type="ARBA" id="ARBA00023287"/>
    </source>
</evidence>
<gene>
    <name evidence="4" type="ORF">SAMN04488099_10840</name>
</gene>
<sequence>MMSRLKAEEGITLVELLASIAILSIVILLVGSVHIFGQTQFISQTETASQSNDLRYSLSLVSRDVRQAGVVEEIGERTYLVGEYTYSFQKPSLFRNGERLSSKVDDFKIIPTEDHAEIIIKSTTNRQAQDESYHTTIYFRR</sequence>
<dbReference type="OrthoDB" id="2968679at2"/>
<evidence type="ECO:0008006" key="6">
    <source>
        <dbReference type="Google" id="ProtNLM"/>
    </source>
</evidence>
<keyword evidence="3" id="KW-1133">Transmembrane helix</keyword>
<dbReference type="PROSITE" id="PS00409">
    <property type="entry name" value="PROKAR_NTER_METHYL"/>
    <property type="match status" value="1"/>
</dbReference>
<comment type="subcellular location">
    <subcellularLocation>
        <location evidence="1">Cell surface</location>
    </subcellularLocation>
</comment>
<dbReference type="InterPro" id="IPR012902">
    <property type="entry name" value="N_methyl_site"/>
</dbReference>
<keyword evidence="5" id="KW-1185">Reference proteome</keyword>
<accession>A0A1H7KTP3</accession>
<evidence type="ECO:0000313" key="5">
    <source>
        <dbReference type="Proteomes" id="UP000199081"/>
    </source>
</evidence>